<sequence>MRMKLVVVYAELDLQREKAWSKLRDRPLELMVCMALTNDIKRPPGPRRSGGTVDGIFSLGNSVGLWMKNGLLPDSKSIFSIDGATRGFCMWTNL</sequence>
<accession>A0ABD0LGF2</accession>
<proteinExistence type="predicted"/>
<evidence type="ECO:0000313" key="1">
    <source>
        <dbReference type="EMBL" id="KAK7498313.1"/>
    </source>
</evidence>
<gene>
    <name evidence="1" type="ORF">BaRGS_00010573</name>
</gene>
<evidence type="ECO:0000313" key="2">
    <source>
        <dbReference type="Proteomes" id="UP001519460"/>
    </source>
</evidence>
<protein>
    <submittedName>
        <fullName evidence="1">Uncharacterized protein</fullName>
    </submittedName>
</protein>
<comment type="caution">
    <text evidence="1">The sequence shown here is derived from an EMBL/GenBank/DDBJ whole genome shotgun (WGS) entry which is preliminary data.</text>
</comment>
<dbReference type="EMBL" id="JACVVK020000052">
    <property type="protein sequence ID" value="KAK7498313.1"/>
    <property type="molecule type" value="Genomic_DNA"/>
</dbReference>
<dbReference type="Proteomes" id="UP001519460">
    <property type="component" value="Unassembled WGS sequence"/>
</dbReference>
<name>A0ABD0LGF2_9CAEN</name>
<organism evidence="1 2">
    <name type="scientific">Batillaria attramentaria</name>
    <dbReference type="NCBI Taxonomy" id="370345"/>
    <lineage>
        <taxon>Eukaryota</taxon>
        <taxon>Metazoa</taxon>
        <taxon>Spiralia</taxon>
        <taxon>Lophotrochozoa</taxon>
        <taxon>Mollusca</taxon>
        <taxon>Gastropoda</taxon>
        <taxon>Caenogastropoda</taxon>
        <taxon>Sorbeoconcha</taxon>
        <taxon>Cerithioidea</taxon>
        <taxon>Batillariidae</taxon>
        <taxon>Batillaria</taxon>
    </lineage>
</organism>
<dbReference type="AlphaFoldDB" id="A0ABD0LGF2"/>
<keyword evidence="2" id="KW-1185">Reference proteome</keyword>
<reference evidence="1 2" key="1">
    <citation type="journal article" date="2023" name="Sci. Data">
        <title>Genome assembly of the Korean intertidal mud-creeper Batillaria attramentaria.</title>
        <authorList>
            <person name="Patra A.K."/>
            <person name="Ho P.T."/>
            <person name="Jun S."/>
            <person name="Lee S.J."/>
            <person name="Kim Y."/>
            <person name="Won Y.J."/>
        </authorList>
    </citation>
    <scope>NUCLEOTIDE SEQUENCE [LARGE SCALE GENOMIC DNA]</scope>
    <source>
        <strain evidence="1">Wonlab-2016</strain>
    </source>
</reference>